<dbReference type="InterPro" id="IPR012347">
    <property type="entry name" value="Ferritin-like"/>
</dbReference>
<dbReference type="InterPro" id="IPR012851">
    <property type="entry name" value="Spore_coat_CotF-like"/>
</dbReference>
<dbReference type="RefSeq" id="WP_307250778.1">
    <property type="nucleotide sequence ID" value="NZ_JAUSUV010000002.1"/>
</dbReference>
<evidence type="ECO:0000256" key="1">
    <source>
        <dbReference type="ARBA" id="ARBA00022969"/>
    </source>
</evidence>
<dbReference type="PANTHER" id="PTHR39183">
    <property type="entry name" value="SPORE COAT PROTEIN F-LIKE PROTEIN YHCQ"/>
    <property type="match status" value="1"/>
</dbReference>
<evidence type="ECO:0000256" key="3">
    <source>
        <dbReference type="ARBA" id="ARBA00024344"/>
    </source>
</evidence>
<evidence type="ECO:0000256" key="2">
    <source>
        <dbReference type="ARBA" id="ARBA00024325"/>
    </source>
</evidence>
<comment type="caution">
    <text evidence="5">The sequence shown here is derived from an EMBL/GenBank/DDBJ whole genome shotgun (WGS) entry which is preliminary data.</text>
</comment>
<dbReference type="PANTHER" id="PTHR39183:SF1">
    <property type="entry name" value="SPORE COAT PROTEIN F-LIKE PROTEIN YHCQ"/>
    <property type="match status" value="1"/>
</dbReference>
<accession>A0AAJ1WRB1</accession>
<feature type="compositionally biased region" description="Low complexity" evidence="4">
    <location>
        <begin position="217"/>
        <end position="232"/>
    </location>
</feature>
<proteinExistence type="inferred from homology"/>
<gene>
    <name evidence="5" type="ORF">J2Z48_000544</name>
</gene>
<dbReference type="Pfam" id="PF07875">
    <property type="entry name" value="Coat_F"/>
    <property type="match status" value="1"/>
</dbReference>
<reference evidence="5 6" key="1">
    <citation type="submission" date="2023-07" db="EMBL/GenBank/DDBJ databases">
        <title>Genomic Encyclopedia of Type Strains, Phase IV (KMG-IV): sequencing the most valuable type-strain genomes for metagenomic binning, comparative biology and taxonomic classification.</title>
        <authorList>
            <person name="Goeker M."/>
        </authorList>
    </citation>
    <scope>NUCLEOTIDE SEQUENCE [LARGE SCALE GENOMIC DNA]</scope>
    <source>
        <strain evidence="5 6">DSM 46876</strain>
    </source>
</reference>
<keyword evidence="1" id="KW-0749">Sporulation</keyword>
<comment type="similarity">
    <text evidence="3">Belongs to the CotF family.</text>
</comment>
<name>A0AAJ1WRB1_9BACL</name>
<evidence type="ECO:0000313" key="6">
    <source>
        <dbReference type="Proteomes" id="UP001238450"/>
    </source>
</evidence>
<evidence type="ECO:0000256" key="4">
    <source>
        <dbReference type="SAM" id="MobiDB-lite"/>
    </source>
</evidence>
<dbReference type="Gene3D" id="1.20.1260.10">
    <property type="match status" value="1"/>
</dbReference>
<feature type="region of interest" description="Disordered" evidence="4">
    <location>
        <begin position="191"/>
        <end position="232"/>
    </location>
</feature>
<sequence>MNNAPNMHVGTVKRNHSGHEMFDIHEVLSVTMSTLDQYTMSRQYVKSPELLTILDRQYQFLTDEYNMLVQAFSTGEDPAHGTQRYQMTQHNDTIVYGMKPSQPKKPIHSMLEVKDEGISGHMLIMLKTLAGIRTVAATEATNPVVRRVLADSIPNCIEMAYEIFLYQNKNHFYQVPQLAEQDMVQMQNSFGQATNQPQVPRQPQAPPQTSKVIPINQTPSPSSPMYQSPQSH</sequence>
<dbReference type="Proteomes" id="UP001238450">
    <property type="component" value="Unassembled WGS sequence"/>
</dbReference>
<organism evidence="5 6">
    <name type="scientific">Croceifilum oryzae</name>
    <dbReference type="NCBI Taxonomy" id="1553429"/>
    <lineage>
        <taxon>Bacteria</taxon>
        <taxon>Bacillati</taxon>
        <taxon>Bacillota</taxon>
        <taxon>Bacilli</taxon>
        <taxon>Bacillales</taxon>
        <taxon>Thermoactinomycetaceae</taxon>
        <taxon>Croceifilum</taxon>
    </lineage>
</organism>
<keyword evidence="6" id="KW-1185">Reference proteome</keyword>
<dbReference type="EMBL" id="JAUSUV010000002">
    <property type="protein sequence ID" value="MDQ0416380.1"/>
    <property type="molecule type" value="Genomic_DNA"/>
</dbReference>
<keyword evidence="5" id="KW-0946">Virion</keyword>
<protein>
    <submittedName>
        <fullName evidence="5">Spore coat protein CotF</fullName>
    </submittedName>
</protein>
<evidence type="ECO:0000313" key="5">
    <source>
        <dbReference type="EMBL" id="MDQ0416380.1"/>
    </source>
</evidence>
<keyword evidence="5" id="KW-0167">Capsid protein</keyword>
<comment type="subcellular location">
    <subcellularLocation>
        <location evidence="2">Spore coat</location>
    </subcellularLocation>
</comment>
<dbReference type="GO" id="GO:0030435">
    <property type="term" value="P:sporulation resulting in formation of a cellular spore"/>
    <property type="evidence" value="ECO:0007669"/>
    <property type="project" value="UniProtKB-KW"/>
</dbReference>
<dbReference type="AlphaFoldDB" id="A0AAJ1WRB1"/>